<evidence type="ECO:0008006" key="3">
    <source>
        <dbReference type="Google" id="ProtNLM"/>
    </source>
</evidence>
<proteinExistence type="predicted"/>
<dbReference type="RefSeq" id="WP_094968333.1">
    <property type="nucleotide sequence ID" value="NZ_NGJN01000004.1"/>
</dbReference>
<dbReference type="Pfam" id="PF14391">
    <property type="entry name" value="DUF4421"/>
    <property type="match status" value="1"/>
</dbReference>
<accession>A0A265UTC6</accession>
<dbReference type="OrthoDB" id="669053at2"/>
<comment type="caution">
    <text evidence="1">The sequence shown here is derived from an EMBL/GenBank/DDBJ whole genome shotgun (WGS) entry which is preliminary data.</text>
</comment>
<gene>
    <name evidence="1" type="ORF">CA834_08845</name>
</gene>
<evidence type="ECO:0000313" key="1">
    <source>
        <dbReference type="EMBL" id="OZV68569.1"/>
    </source>
</evidence>
<dbReference type="AlphaFoldDB" id="A0A265UTC6"/>
<protein>
    <recommendedName>
        <fullName evidence="3">DUF4421 domain-containing protein</fullName>
    </recommendedName>
</protein>
<dbReference type="Proteomes" id="UP000216840">
    <property type="component" value="Unassembled WGS sequence"/>
</dbReference>
<keyword evidence="2" id="KW-1185">Reference proteome</keyword>
<name>A0A265UTC6_9FLAO</name>
<organism evidence="1 2">
    <name type="scientific">Winogradskyella aurantia</name>
    <dbReference type="NCBI Taxonomy" id="1915063"/>
    <lineage>
        <taxon>Bacteria</taxon>
        <taxon>Pseudomonadati</taxon>
        <taxon>Bacteroidota</taxon>
        <taxon>Flavobacteriia</taxon>
        <taxon>Flavobacteriales</taxon>
        <taxon>Flavobacteriaceae</taxon>
        <taxon>Winogradskyella</taxon>
    </lineage>
</organism>
<sequence length="355" mass="41408">MTLKTSLSYRLLFFVLYFCPANLVFSQNIRPYDLEKQAAHAELKGYDASYRVNYFENIIIRSFITSDIANFQFRSSDGQRTFDLVPAAEYLLGLSLDYKWIALEVSFAPAFRQTDAIEDLSNSSSLRLGLNFFYSDQLRQEFSYTRLVGFINTNSETGLSDRLRLLNNTELQTIRGSTYYIANKNFSFRSHYAQTERQLRSAGSLIPKLTYTYSITDPNLEIPVETINTAQLKSFDLIFQMGYLYTFVAKEKWFATIGVHPGVGYNSARYEFLDQSNQLFNNISFAFDSELKFGYNSYRWFFGVGGNWRNFNILNNEANQLNRDNSYLEAYLGFRFNDNKPMRKFFGWFEDHLGF</sequence>
<evidence type="ECO:0000313" key="2">
    <source>
        <dbReference type="Proteomes" id="UP000216840"/>
    </source>
</evidence>
<dbReference type="InterPro" id="IPR025535">
    <property type="entry name" value="DUF4421"/>
</dbReference>
<reference evidence="1 2" key="1">
    <citation type="submission" date="2017-05" db="EMBL/GenBank/DDBJ databases">
        <title>The draft genome sequence of Idiomarina salinarum WNB302.</title>
        <authorList>
            <person name="Sun Y."/>
            <person name="Chen B."/>
            <person name="Du Z."/>
        </authorList>
    </citation>
    <scope>NUCLEOTIDE SEQUENCE [LARGE SCALE GENOMIC DNA]</scope>
    <source>
        <strain evidence="1 2">WNB302</strain>
    </source>
</reference>
<dbReference type="EMBL" id="NGJN01000004">
    <property type="protein sequence ID" value="OZV68569.1"/>
    <property type="molecule type" value="Genomic_DNA"/>
</dbReference>